<dbReference type="SUPFAM" id="SSF53098">
    <property type="entry name" value="Ribonuclease H-like"/>
    <property type="match status" value="1"/>
</dbReference>
<dbReference type="GO" id="GO:0005737">
    <property type="term" value="C:cytoplasm"/>
    <property type="evidence" value="ECO:0007669"/>
    <property type="project" value="TreeGrafter"/>
</dbReference>
<dbReference type="AlphaFoldDB" id="A0AA41SDV7"/>
<dbReference type="InterPro" id="IPR051132">
    <property type="entry name" value="3-5_Exonuclease_domain"/>
</dbReference>
<keyword evidence="1" id="KW-0540">Nuclease</keyword>
<organism evidence="4 5">
    <name type="scientific">Papaver nudicaule</name>
    <name type="common">Iceland poppy</name>
    <dbReference type="NCBI Taxonomy" id="74823"/>
    <lineage>
        <taxon>Eukaryota</taxon>
        <taxon>Viridiplantae</taxon>
        <taxon>Streptophyta</taxon>
        <taxon>Embryophyta</taxon>
        <taxon>Tracheophyta</taxon>
        <taxon>Spermatophyta</taxon>
        <taxon>Magnoliopsida</taxon>
        <taxon>Ranunculales</taxon>
        <taxon>Papaveraceae</taxon>
        <taxon>Papaveroideae</taxon>
        <taxon>Papaver</taxon>
    </lineage>
</organism>
<evidence type="ECO:0000256" key="2">
    <source>
        <dbReference type="ARBA" id="ARBA00022801"/>
    </source>
</evidence>
<keyword evidence="2" id="KW-0378">Hydrolase</keyword>
<dbReference type="Proteomes" id="UP001177140">
    <property type="component" value="Unassembled WGS sequence"/>
</dbReference>
<dbReference type="PANTHER" id="PTHR13620">
    <property type="entry name" value="3-5 EXONUCLEASE"/>
    <property type="match status" value="1"/>
</dbReference>
<evidence type="ECO:0000313" key="4">
    <source>
        <dbReference type="EMBL" id="MCL7037644.1"/>
    </source>
</evidence>
<keyword evidence="5" id="KW-1185">Reference proteome</keyword>
<evidence type="ECO:0000256" key="1">
    <source>
        <dbReference type="ARBA" id="ARBA00022722"/>
    </source>
</evidence>
<accession>A0AA41SDV7</accession>
<sequence>MANANHNNIQFDGATTIVTTLTNSSLLTDYVLREFSSKRINKKNSSSSSNKVAVLQLCHGNRCIIIQLIHLDAIPGSLGNLLSDRSIRFLGMDVAQDIARLDRDYGLKCWSTHELLPPAVAFVGGARLLPSTQKIAGFSIEELDQVNIHSDWSANILTNDQIKVATMSAYTCFKMGNMVFG</sequence>
<dbReference type="PANTHER" id="PTHR13620:SF121">
    <property type="entry name" value="EMB|CAB82946.1-RELATED"/>
    <property type="match status" value="1"/>
</dbReference>
<feature type="domain" description="3'-5' exonuclease" evidence="3">
    <location>
        <begin position="46"/>
        <end position="169"/>
    </location>
</feature>
<name>A0AA41SDV7_PAPNU</name>
<protein>
    <recommendedName>
        <fullName evidence="3">3'-5' exonuclease domain-containing protein</fullName>
    </recommendedName>
</protein>
<comment type="caution">
    <text evidence="4">The sequence shown here is derived from an EMBL/GenBank/DDBJ whole genome shotgun (WGS) entry which is preliminary data.</text>
</comment>
<dbReference type="GO" id="GO:0006139">
    <property type="term" value="P:nucleobase-containing compound metabolic process"/>
    <property type="evidence" value="ECO:0007669"/>
    <property type="project" value="InterPro"/>
</dbReference>
<dbReference type="Pfam" id="PF01612">
    <property type="entry name" value="DNA_pol_A_exo1"/>
    <property type="match status" value="1"/>
</dbReference>
<proteinExistence type="predicted"/>
<dbReference type="InterPro" id="IPR012337">
    <property type="entry name" value="RNaseH-like_sf"/>
</dbReference>
<dbReference type="Gene3D" id="3.30.420.10">
    <property type="entry name" value="Ribonuclease H-like superfamily/Ribonuclease H"/>
    <property type="match status" value="1"/>
</dbReference>
<dbReference type="EMBL" id="JAJJMA010181439">
    <property type="protein sequence ID" value="MCL7037644.1"/>
    <property type="molecule type" value="Genomic_DNA"/>
</dbReference>
<evidence type="ECO:0000313" key="5">
    <source>
        <dbReference type="Proteomes" id="UP001177140"/>
    </source>
</evidence>
<dbReference type="GO" id="GO:0003676">
    <property type="term" value="F:nucleic acid binding"/>
    <property type="evidence" value="ECO:0007669"/>
    <property type="project" value="InterPro"/>
</dbReference>
<evidence type="ECO:0000259" key="3">
    <source>
        <dbReference type="Pfam" id="PF01612"/>
    </source>
</evidence>
<dbReference type="InterPro" id="IPR036397">
    <property type="entry name" value="RNaseH_sf"/>
</dbReference>
<reference evidence="4" key="1">
    <citation type="submission" date="2022-03" db="EMBL/GenBank/DDBJ databases">
        <title>A functionally conserved STORR gene fusion in Papaver species that diverged 16.8 million years ago.</title>
        <authorList>
            <person name="Catania T."/>
        </authorList>
    </citation>
    <scope>NUCLEOTIDE SEQUENCE</scope>
    <source>
        <strain evidence="4">S-191538</strain>
    </source>
</reference>
<gene>
    <name evidence="4" type="ORF">MKW94_028313</name>
</gene>
<dbReference type="GO" id="GO:0008408">
    <property type="term" value="F:3'-5' exonuclease activity"/>
    <property type="evidence" value="ECO:0007669"/>
    <property type="project" value="InterPro"/>
</dbReference>
<dbReference type="GO" id="GO:0005634">
    <property type="term" value="C:nucleus"/>
    <property type="evidence" value="ECO:0007669"/>
    <property type="project" value="TreeGrafter"/>
</dbReference>
<dbReference type="InterPro" id="IPR002562">
    <property type="entry name" value="3'-5'_exonuclease_dom"/>
</dbReference>